<keyword evidence="3" id="KW-0418">Kinase</keyword>
<evidence type="ECO:0000313" key="3">
    <source>
        <dbReference type="EMBL" id="KAK3392552.1"/>
    </source>
</evidence>
<sequence length="606" mass="69321">MARKAKAIGLADPGVDICHDRGNSYYDADNPVGKRSTKITAQDSGPRIFDIIREELEAKAVEKGDKHYIPRRYLREILTPGRLLSAIQQLWKNLSEEDQQGLCTSVLYVVRCWKVFLMFIYAELEGLLPRLWEAERGKENDLKLSDQCLPLVQVHPQGSITCQKGAHSHKIPGCKASNFSRKERNYLKEVSYAINAVYFKLPKSPHSLKTHVHYCLGPNDVLPYRTIPCTSPSESRLSSGRAPTGGKTDDTRDKRDPNHNDNPNGGFGVICKVVIEQSHFNFGQLGSIHIKHEPYFAVKRLYASDEDAFDKELASLTSVKADDGVHLIKLLTTFSVEEADGSKTFYLVFPWAEGTLWDYWERRNLKGKLDRLSRTPWMARQCYELARALMCVHNERTQHLLQYPDLPSGKQELYGRHGDIKAENVLYFEGNNSLVLSDFGLGRLYTKYSRSAADPKTLEKSATYRAPEFDLTNVFISRASDIFSLGCMYLEFLTWYLMGYEAVSDQFPEYRTEMDNIWGFESDTFFTIENDKPILKRSVQQWMEELKHHKDATAYTDQFLEIIKKMLAPVSDERMKISDVVKELEKVSIACQGVSSFYEKDKPLGM</sequence>
<dbReference type="InterPro" id="IPR011009">
    <property type="entry name" value="Kinase-like_dom_sf"/>
</dbReference>
<dbReference type="GO" id="GO:0005524">
    <property type="term" value="F:ATP binding"/>
    <property type="evidence" value="ECO:0007669"/>
    <property type="project" value="InterPro"/>
</dbReference>
<evidence type="ECO:0000313" key="4">
    <source>
        <dbReference type="Proteomes" id="UP001281003"/>
    </source>
</evidence>
<dbReference type="SMART" id="SM00220">
    <property type="entry name" value="S_TKc"/>
    <property type="match status" value="1"/>
</dbReference>
<dbReference type="Pfam" id="PF00069">
    <property type="entry name" value="Pkinase"/>
    <property type="match status" value="1"/>
</dbReference>
<accession>A0AAE0P3K0</accession>
<proteinExistence type="predicted"/>
<feature type="region of interest" description="Disordered" evidence="1">
    <location>
        <begin position="231"/>
        <end position="264"/>
    </location>
</feature>
<organism evidence="3 4">
    <name type="scientific">Sordaria brevicollis</name>
    <dbReference type="NCBI Taxonomy" id="83679"/>
    <lineage>
        <taxon>Eukaryota</taxon>
        <taxon>Fungi</taxon>
        <taxon>Dikarya</taxon>
        <taxon>Ascomycota</taxon>
        <taxon>Pezizomycotina</taxon>
        <taxon>Sordariomycetes</taxon>
        <taxon>Sordariomycetidae</taxon>
        <taxon>Sordariales</taxon>
        <taxon>Sordariaceae</taxon>
        <taxon>Sordaria</taxon>
    </lineage>
</organism>
<dbReference type="AlphaFoldDB" id="A0AAE0P3K0"/>
<dbReference type="InterPro" id="IPR000719">
    <property type="entry name" value="Prot_kinase_dom"/>
</dbReference>
<dbReference type="PROSITE" id="PS50011">
    <property type="entry name" value="PROTEIN_KINASE_DOM"/>
    <property type="match status" value="1"/>
</dbReference>
<dbReference type="GO" id="GO:0004674">
    <property type="term" value="F:protein serine/threonine kinase activity"/>
    <property type="evidence" value="ECO:0007669"/>
    <property type="project" value="TreeGrafter"/>
</dbReference>
<dbReference type="PANTHER" id="PTHR24359:SF37">
    <property type="entry name" value="PROTEIN KINASE DOMAIN-CONTAINING PROTEIN"/>
    <property type="match status" value="1"/>
</dbReference>
<dbReference type="EMBL" id="JAUTDP010000011">
    <property type="protein sequence ID" value="KAK3392552.1"/>
    <property type="molecule type" value="Genomic_DNA"/>
</dbReference>
<keyword evidence="3" id="KW-0808">Transferase</keyword>
<gene>
    <name evidence="3" type="ORF">B0T20DRAFT_58780</name>
</gene>
<dbReference type="SUPFAM" id="SSF56112">
    <property type="entry name" value="Protein kinase-like (PK-like)"/>
    <property type="match status" value="1"/>
</dbReference>
<reference evidence="3" key="1">
    <citation type="journal article" date="2023" name="Mol. Phylogenet. Evol.">
        <title>Genome-scale phylogeny and comparative genomics of the fungal order Sordariales.</title>
        <authorList>
            <person name="Hensen N."/>
            <person name="Bonometti L."/>
            <person name="Westerberg I."/>
            <person name="Brannstrom I.O."/>
            <person name="Guillou S."/>
            <person name="Cros-Aarteil S."/>
            <person name="Calhoun S."/>
            <person name="Haridas S."/>
            <person name="Kuo A."/>
            <person name="Mondo S."/>
            <person name="Pangilinan J."/>
            <person name="Riley R."/>
            <person name="LaButti K."/>
            <person name="Andreopoulos B."/>
            <person name="Lipzen A."/>
            <person name="Chen C."/>
            <person name="Yan M."/>
            <person name="Daum C."/>
            <person name="Ng V."/>
            <person name="Clum A."/>
            <person name="Steindorff A."/>
            <person name="Ohm R.A."/>
            <person name="Martin F."/>
            <person name="Silar P."/>
            <person name="Natvig D.O."/>
            <person name="Lalanne C."/>
            <person name="Gautier V."/>
            <person name="Ament-Velasquez S.L."/>
            <person name="Kruys A."/>
            <person name="Hutchinson M.I."/>
            <person name="Powell A.J."/>
            <person name="Barry K."/>
            <person name="Miller A.N."/>
            <person name="Grigoriev I.V."/>
            <person name="Debuchy R."/>
            <person name="Gladieux P."/>
            <person name="Hiltunen Thoren M."/>
            <person name="Johannesson H."/>
        </authorList>
    </citation>
    <scope>NUCLEOTIDE SEQUENCE</scope>
    <source>
        <strain evidence="3">FGSC 1904</strain>
    </source>
</reference>
<dbReference type="PANTHER" id="PTHR24359">
    <property type="entry name" value="SERINE/THREONINE-PROTEIN KINASE SBK1"/>
    <property type="match status" value="1"/>
</dbReference>
<comment type="caution">
    <text evidence="3">The sequence shown here is derived from an EMBL/GenBank/DDBJ whole genome shotgun (WGS) entry which is preliminary data.</text>
</comment>
<name>A0AAE0P3K0_SORBR</name>
<evidence type="ECO:0000256" key="1">
    <source>
        <dbReference type="SAM" id="MobiDB-lite"/>
    </source>
</evidence>
<reference evidence="3" key="2">
    <citation type="submission" date="2023-07" db="EMBL/GenBank/DDBJ databases">
        <authorList>
            <consortium name="Lawrence Berkeley National Laboratory"/>
            <person name="Haridas S."/>
            <person name="Hensen N."/>
            <person name="Bonometti L."/>
            <person name="Westerberg I."/>
            <person name="Brannstrom I.O."/>
            <person name="Guillou S."/>
            <person name="Cros-Aarteil S."/>
            <person name="Calhoun S."/>
            <person name="Kuo A."/>
            <person name="Mondo S."/>
            <person name="Pangilinan J."/>
            <person name="Riley R."/>
            <person name="LaButti K."/>
            <person name="Andreopoulos B."/>
            <person name="Lipzen A."/>
            <person name="Chen C."/>
            <person name="Yanf M."/>
            <person name="Daum C."/>
            <person name="Ng V."/>
            <person name="Clum A."/>
            <person name="Steindorff A."/>
            <person name="Ohm R."/>
            <person name="Martin F."/>
            <person name="Silar P."/>
            <person name="Natvig D."/>
            <person name="Lalanne C."/>
            <person name="Gautier V."/>
            <person name="Ament-velasquez S.L."/>
            <person name="Kruys A."/>
            <person name="Hutchinson M.I."/>
            <person name="Powell A.J."/>
            <person name="Barry K."/>
            <person name="Miller A.N."/>
            <person name="Grigoriev I.V."/>
            <person name="Debuchy R."/>
            <person name="Gladieux P."/>
            <person name="Thoren M.H."/>
            <person name="Johannesson H."/>
        </authorList>
    </citation>
    <scope>NUCLEOTIDE SEQUENCE</scope>
    <source>
        <strain evidence="3">FGSC 1904</strain>
    </source>
</reference>
<protein>
    <submittedName>
        <fullName evidence="3">Kinase-like domain-containing protein</fullName>
    </submittedName>
</protein>
<feature type="domain" description="Protein kinase" evidence="2">
    <location>
        <begin position="274"/>
        <end position="598"/>
    </location>
</feature>
<dbReference type="Gene3D" id="1.10.510.10">
    <property type="entry name" value="Transferase(Phosphotransferase) domain 1"/>
    <property type="match status" value="1"/>
</dbReference>
<evidence type="ECO:0000259" key="2">
    <source>
        <dbReference type="PROSITE" id="PS50011"/>
    </source>
</evidence>
<keyword evidence="4" id="KW-1185">Reference proteome</keyword>
<dbReference type="Proteomes" id="UP001281003">
    <property type="component" value="Unassembled WGS sequence"/>
</dbReference>
<feature type="compositionally biased region" description="Basic and acidic residues" evidence="1">
    <location>
        <begin position="247"/>
        <end position="259"/>
    </location>
</feature>